<dbReference type="PROSITE" id="PS00375">
    <property type="entry name" value="UDPGT"/>
    <property type="match status" value="1"/>
</dbReference>
<feature type="domain" description="Glycosyltransferase N-terminal" evidence="8">
    <location>
        <begin position="11"/>
        <end position="156"/>
    </location>
</feature>
<keyword evidence="4 6" id="KW-0808">Transferase</keyword>
<dbReference type="PANTHER" id="PTHR48047">
    <property type="entry name" value="GLYCOSYLTRANSFERASE"/>
    <property type="match status" value="1"/>
</dbReference>
<dbReference type="PANTHER" id="PTHR48047:SF107">
    <property type="entry name" value="UDP-GLYCOSYLTRANSFERASE 92A1-LIKE"/>
    <property type="match status" value="1"/>
</dbReference>
<comment type="similarity">
    <text evidence="2 6">Belongs to the UDP-glycosyltransferase family.</text>
</comment>
<dbReference type="SUPFAM" id="SSF53756">
    <property type="entry name" value="UDP-Glycosyltransferase/glycogen phosphorylase"/>
    <property type="match status" value="1"/>
</dbReference>
<dbReference type="InterPro" id="IPR058980">
    <property type="entry name" value="Glyco_transf_N"/>
</dbReference>
<evidence type="ECO:0000256" key="5">
    <source>
        <dbReference type="ARBA" id="ARBA00047606"/>
    </source>
</evidence>
<comment type="pathway">
    <text evidence="1">Pigment biosynthesis; anthocyanin biosynthesis.</text>
</comment>
<dbReference type="GO" id="GO:0009718">
    <property type="term" value="P:anthocyanin-containing compound biosynthetic process"/>
    <property type="evidence" value="ECO:0007669"/>
    <property type="project" value="UniProtKB-UniPathway"/>
</dbReference>
<keyword evidence="3 6" id="KW-0328">Glycosyltransferase</keyword>
<evidence type="ECO:0000256" key="7">
    <source>
        <dbReference type="RuleBase" id="RU362057"/>
    </source>
</evidence>
<evidence type="ECO:0000259" key="8">
    <source>
        <dbReference type="Pfam" id="PF26168"/>
    </source>
</evidence>
<proteinExistence type="inferred from homology"/>
<evidence type="ECO:0000256" key="4">
    <source>
        <dbReference type="ARBA" id="ARBA00022679"/>
    </source>
</evidence>
<protein>
    <recommendedName>
        <fullName evidence="7">Glycosyltransferase</fullName>
        <ecNumber evidence="7">2.4.1.-</ecNumber>
    </recommendedName>
</protein>
<dbReference type="Gene3D" id="3.40.50.2000">
    <property type="entry name" value="Glycogen Phosphorylase B"/>
    <property type="match status" value="2"/>
</dbReference>
<dbReference type="FunFam" id="3.40.50.2000:FF:000103">
    <property type="entry name" value="Glycosyltransferase"/>
    <property type="match status" value="1"/>
</dbReference>
<dbReference type="Pfam" id="PF00201">
    <property type="entry name" value="UDPGT"/>
    <property type="match status" value="1"/>
</dbReference>
<dbReference type="InterPro" id="IPR035595">
    <property type="entry name" value="UDP_glycos_trans_CS"/>
</dbReference>
<dbReference type="AlphaFoldDB" id="I2BHE0"/>
<evidence type="ECO:0000256" key="3">
    <source>
        <dbReference type="ARBA" id="ARBA00022676"/>
    </source>
</evidence>
<organism evidence="9">
    <name type="scientific">Linum usitatissimum</name>
    <name type="common">Flax</name>
    <name type="synonym">Linum humile</name>
    <dbReference type="NCBI Taxonomy" id="4006"/>
    <lineage>
        <taxon>Eukaryota</taxon>
        <taxon>Viridiplantae</taxon>
        <taxon>Streptophyta</taxon>
        <taxon>Embryophyta</taxon>
        <taxon>Tracheophyta</taxon>
        <taxon>Spermatophyta</taxon>
        <taxon>Magnoliopsida</taxon>
        <taxon>eudicotyledons</taxon>
        <taxon>Gunneridae</taxon>
        <taxon>Pentapetalae</taxon>
        <taxon>rosids</taxon>
        <taxon>fabids</taxon>
        <taxon>Malpighiales</taxon>
        <taxon>Linaceae</taxon>
        <taxon>Linum</taxon>
    </lineage>
</organism>
<sequence length="522" mass="58108">MDRRNNYSDHILMLPFMAHGHLIPFLSLAQNIHRRRPEITITIAATPLNIQYLRSSLAGSNNNNNNIRLHDLPLSPAAAEQYGLPPGAENTENLPLDMMINLFLASTTLESPVNDLLVKITAEEGGRPPLCVISDVFFGWANDVAKANNTPNLTFTTGGAYGTLAYISIWLNRPHKRADGQEEEEYFDVPGFGDGRRFHITQLHQFLRKSDGTDSWSKFFQIQLCKSLNSHGWLCNSVEEIEPLGFELLRKYTNRQIWGIGPLLPPQFLLGSSSSSSRRTTAKTHGVSPEKCLEWLQLHEPGSVLYISFGSQNSINPTQMMELAIGLEQSSVRAFVWVIRPPIGFDKKSEFRPEWLPEGFEQRVTESKRGLLVRNWAPQLEILSHESVGGFLSHCGWNSVLESLSQGVPIIGWPLAAEQAFNSKMLVEEMGVAVELARGGVGGLDREDVKRVVEIVMVNGEEMKRRAVVASEELKASVRDDGDGKKKGSSAKAMDGFLADVLLADRRPVAVERVELKHGSEF</sequence>
<dbReference type="Pfam" id="PF26168">
    <property type="entry name" value="Glyco_transf_N"/>
    <property type="match status" value="1"/>
</dbReference>
<reference evidence="9" key="1">
    <citation type="journal article" date="2012" name="BMC Genomics">
        <title>Phylogenomic analysis of UDP glycosyltransferase 1 multigene family in Linum usitatissimum identified genes with varied expression patterns.</title>
        <authorList>
            <person name="Barvkar V.T."/>
            <person name="Pardeshi V.C."/>
            <person name="Kale S.M."/>
            <person name="Kadoo N.Y."/>
            <person name="Gupta V.S."/>
        </authorList>
    </citation>
    <scope>NUCLEOTIDE SEQUENCE</scope>
</reference>
<evidence type="ECO:0000256" key="1">
    <source>
        <dbReference type="ARBA" id="ARBA00004935"/>
    </source>
</evidence>
<evidence type="ECO:0000313" key="9">
    <source>
        <dbReference type="EMBL" id="AFJ53036.1"/>
    </source>
</evidence>
<dbReference type="FunFam" id="3.40.50.2000:FF:000064">
    <property type="entry name" value="Glycosyltransferase"/>
    <property type="match status" value="1"/>
</dbReference>
<name>I2BHE0_LINUS</name>
<dbReference type="EC" id="2.4.1.-" evidence="7"/>
<evidence type="ECO:0000256" key="6">
    <source>
        <dbReference type="RuleBase" id="RU003718"/>
    </source>
</evidence>
<evidence type="ECO:0000256" key="2">
    <source>
        <dbReference type="ARBA" id="ARBA00009995"/>
    </source>
</evidence>
<dbReference type="CDD" id="cd03784">
    <property type="entry name" value="GT1_Gtf-like"/>
    <property type="match status" value="1"/>
</dbReference>
<comment type="catalytic activity">
    <reaction evidence="5">
        <text>an anthocyanidin + UDP-alpha-D-glucose + H(+) = an anthocyanidin 3-O-beta-D-glucoside + UDP</text>
        <dbReference type="Rhea" id="RHEA:20093"/>
        <dbReference type="ChEBI" id="CHEBI:15378"/>
        <dbReference type="ChEBI" id="CHEBI:16307"/>
        <dbReference type="ChEBI" id="CHEBI:58223"/>
        <dbReference type="ChEBI" id="CHEBI:58885"/>
        <dbReference type="ChEBI" id="CHEBI:143576"/>
        <dbReference type="EC" id="2.4.1.115"/>
    </reaction>
</comment>
<dbReference type="GO" id="GO:0047213">
    <property type="term" value="F:anthocyanidin 3-O-glucosyltransferase activity"/>
    <property type="evidence" value="ECO:0007669"/>
    <property type="project" value="UniProtKB-EC"/>
</dbReference>
<accession>I2BHE0</accession>
<dbReference type="InterPro" id="IPR002213">
    <property type="entry name" value="UDP_glucos_trans"/>
</dbReference>
<dbReference type="EMBL" id="JN088409">
    <property type="protein sequence ID" value="AFJ53036.1"/>
    <property type="molecule type" value="Genomic_DNA"/>
</dbReference>
<gene>
    <name evidence="9" type="primary">UGT92G2</name>
</gene>
<dbReference type="UniPathway" id="UPA00009"/>